<sequence>MRISNSVKFITEDGIVLYNNSRITLFDTEAYQSLWQDMVNNLGLSTAREVFMRFGYAAGYCDALKIREQLHHDKAKKNEWLEYALELINVRGIGKIKVHKFAYDSDTHSFSAELEGFNTFEAEQHRLRFGFHIAPSCNFLSGYLSGFASMHTSVEIFFHEVSCMGKGDAHCYFIGKPYRDWPPDIRLCLQESVATTEELKFQKVVQELRQSESKYRDLFDHAPVMYFSIDKTGIILDCNATGCRMLGYLRDEIVGQNMSNFMTDYNEEKFWDTVLESLNIKNLEGIFKRKDKTNIYVSIDAVASMDEFGEIERIRCTAIDITQRTILERQLKEQNRILERINKTDPLTKLFNRRYLMDMLESEFEKADRYGFPLSVIIIDLDRFKQVNDYFGHQVGDGMLRKISMLIKKNVRKGDIAARFGGEEFVVVAPHTELNGAFDLAEKVRTIVEKEGKLEIEKDVIINITASFGVSCYHKNNFVSLNTFLQAADDALLKSKRNGRNRVMVSDANAYS</sequence>
<dbReference type="InterPro" id="IPR000014">
    <property type="entry name" value="PAS"/>
</dbReference>
<feature type="domain" description="PAS" evidence="3">
    <location>
        <begin position="211"/>
        <end position="281"/>
    </location>
</feature>
<dbReference type="InterPro" id="IPR000160">
    <property type="entry name" value="GGDEF_dom"/>
</dbReference>
<dbReference type="PANTHER" id="PTHR45138">
    <property type="entry name" value="REGULATORY COMPONENTS OF SENSORY TRANSDUCTION SYSTEM"/>
    <property type="match status" value="1"/>
</dbReference>
<evidence type="ECO:0000313" key="6">
    <source>
        <dbReference type="EMBL" id="RJP58714.1"/>
    </source>
</evidence>
<comment type="caution">
    <text evidence="6">The sequence shown here is derived from an EMBL/GenBank/DDBJ whole genome shotgun (WGS) entry which is preliminary data.</text>
</comment>
<dbReference type="InterPro" id="IPR035965">
    <property type="entry name" value="PAS-like_dom_sf"/>
</dbReference>
<dbReference type="CDD" id="cd00130">
    <property type="entry name" value="PAS"/>
    <property type="match status" value="1"/>
</dbReference>
<dbReference type="NCBIfam" id="TIGR00254">
    <property type="entry name" value="GGDEF"/>
    <property type="match status" value="1"/>
</dbReference>
<dbReference type="SUPFAM" id="SSF55785">
    <property type="entry name" value="PYP-like sensor domain (PAS domain)"/>
    <property type="match status" value="1"/>
</dbReference>
<protein>
    <recommendedName>
        <fullName evidence="1">diguanylate cyclase</fullName>
        <ecNumber evidence="1">2.7.7.65</ecNumber>
    </recommendedName>
</protein>
<dbReference type="InterPro" id="IPR004096">
    <property type="entry name" value="V4R"/>
</dbReference>
<dbReference type="InterPro" id="IPR010523">
    <property type="entry name" value="XylR_N"/>
</dbReference>
<dbReference type="PROSITE" id="PS50887">
    <property type="entry name" value="GGDEF"/>
    <property type="match status" value="1"/>
</dbReference>
<dbReference type="PANTHER" id="PTHR45138:SF9">
    <property type="entry name" value="DIGUANYLATE CYCLASE DGCM-RELATED"/>
    <property type="match status" value="1"/>
</dbReference>
<dbReference type="SMART" id="SM00989">
    <property type="entry name" value="V4R"/>
    <property type="match status" value="1"/>
</dbReference>
<dbReference type="GO" id="GO:0052621">
    <property type="term" value="F:diguanylate cyclase activity"/>
    <property type="evidence" value="ECO:0007669"/>
    <property type="project" value="UniProtKB-EC"/>
</dbReference>
<dbReference type="InterPro" id="IPR043128">
    <property type="entry name" value="Rev_trsase/Diguanyl_cyclase"/>
</dbReference>
<dbReference type="Pfam" id="PF13426">
    <property type="entry name" value="PAS_9"/>
    <property type="match status" value="1"/>
</dbReference>
<organism evidence="6 7">
    <name type="scientific">Candidatus Auribacter fodinae</name>
    <dbReference type="NCBI Taxonomy" id="2093366"/>
    <lineage>
        <taxon>Bacteria</taxon>
        <taxon>Pseudomonadati</taxon>
        <taxon>Candidatus Auribacterota</taxon>
        <taxon>Candidatus Auribacteria</taxon>
        <taxon>Candidatus Auribacterales</taxon>
        <taxon>Candidatus Auribacteraceae</taxon>
        <taxon>Candidatus Auribacter</taxon>
    </lineage>
</organism>
<dbReference type="PROSITE" id="PS50113">
    <property type="entry name" value="PAC"/>
    <property type="match status" value="1"/>
</dbReference>
<dbReference type="PROSITE" id="PS50112">
    <property type="entry name" value="PAS"/>
    <property type="match status" value="1"/>
</dbReference>
<dbReference type="Gene3D" id="3.30.1380.20">
    <property type="entry name" value="Trafficking protein particle complex subunit 3"/>
    <property type="match status" value="1"/>
</dbReference>
<evidence type="ECO:0000256" key="2">
    <source>
        <dbReference type="ARBA" id="ARBA00034247"/>
    </source>
</evidence>
<dbReference type="Pfam" id="PF00990">
    <property type="entry name" value="GGDEF"/>
    <property type="match status" value="1"/>
</dbReference>
<dbReference type="Gene3D" id="3.30.70.270">
    <property type="match status" value="1"/>
</dbReference>
<dbReference type="EMBL" id="QZJZ01000062">
    <property type="protein sequence ID" value="RJP58714.1"/>
    <property type="molecule type" value="Genomic_DNA"/>
</dbReference>
<feature type="domain" description="GGDEF" evidence="5">
    <location>
        <begin position="372"/>
        <end position="508"/>
    </location>
</feature>
<accession>A0A3A4QY64</accession>
<evidence type="ECO:0000259" key="4">
    <source>
        <dbReference type="PROSITE" id="PS50113"/>
    </source>
</evidence>
<name>A0A3A4QY64_9BACT</name>
<dbReference type="SUPFAM" id="SSF55073">
    <property type="entry name" value="Nucleotide cyclase"/>
    <property type="match status" value="1"/>
</dbReference>
<dbReference type="Gene3D" id="3.30.450.20">
    <property type="entry name" value="PAS domain"/>
    <property type="match status" value="1"/>
</dbReference>
<evidence type="ECO:0000256" key="1">
    <source>
        <dbReference type="ARBA" id="ARBA00012528"/>
    </source>
</evidence>
<dbReference type="InterPro" id="IPR050469">
    <property type="entry name" value="Diguanylate_Cyclase"/>
</dbReference>
<dbReference type="SUPFAM" id="SSF111126">
    <property type="entry name" value="Ligand-binding domain in the NO signalling and Golgi transport"/>
    <property type="match status" value="1"/>
</dbReference>
<dbReference type="SMART" id="SM00267">
    <property type="entry name" value="GGDEF"/>
    <property type="match status" value="1"/>
</dbReference>
<comment type="catalytic activity">
    <reaction evidence="2">
        <text>2 GTP = 3',3'-c-di-GMP + 2 diphosphate</text>
        <dbReference type="Rhea" id="RHEA:24898"/>
        <dbReference type="ChEBI" id="CHEBI:33019"/>
        <dbReference type="ChEBI" id="CHEBI:37565"/>
        <dbReference type="ChEBI" id="CHEBI:58805"/>
        <dbReference type="EC" id="2.7.7.65"/>
    </reaction>
</comment>
<dbReference type="InterPro" id="IPR000700">
    <property type="entry name" value="PAS-assoc_C"/>
</dbReference>
<dbReference type="Pfam" id="PF02830">
    <property type="entry name" value="V4R"/>
    <property type="match status" value="1"/>
</dbReference>
<evidence type="ECO:0000259" key="3">
    <source>
        <dbReference type="PROSITE" id="PS50112"/>
    </source>
</evidence>
<dbReference type="EC" id="2.7.7.65" evidence="1"/>
<dbReference type="InterPro" id="IPR024096">
    <property type="entry name" value="NO_sig/Golgi_transp_ligand-bd"/>
</dbReference>
<proteinExistence type="predicted"/>
<dbReference type="Pfam" id="PF06505">
    <property type="entry name" value="XylR_N"/>
    <property type="match status" value="1"/>
</dbReference>
<dbReference type="AlphaFoldDB" id="A0A3A4QY64"/>
<evidence type="ECO:0000259" key="5">
    <source>
        <dbReference type="PROSITE" id="PS50887"/>
    </source>
</evidence>
<evidence type="ECO:0000313" key="7">
    <source>
        <dbReference type="Proteomes" id="UP000266426"/>
    </source>
</evidence>
<dbReference type="SMART" id="SM00091">
    <property type="entry name" value="PAS"/>
    <property type="match status" value="1"/>
</dbReference>
<dbReference type="CDD" id="cd01949">
    <property type="entry name" value="GGDEF"/>
    <property type="match status" value="1"/>
</dbReference>
<dbReference type="InterPro" id="IPR029787">
    <property type="entry name" value="Nucleotide_cyclase"/>
</dbReference>
<dbReference type="FunFam" id="3.30.70.270:FF:000001">
    <property type="entry name" value="Diguanylate cyclase domain protein"/>
    <property type="match status" value="1"/>
</dbReference>
<feature type="domain" description="PAC" evidence="4">
    <location>
        <begin position="281"/>
        <end position="333"/>
    </location>
</feature>
<dbReference type="Proteomes" id="UP000266426">
    <property type="component" value="Unassembled WGS sequence"/>
</dbReference>
<dbReference type="NCBIfam" id="TIGR00229">
    <property type="entry name" value="sensory_box"/>
    <property type="match status" value="1"/>
</dbReference>
<gene>
    <name evidence="6" type="ORF">C4541_07465</name>
</gene>
<reference evidence="6 7" key="1">
    <citation type="journal article" date="2017" name="ISME J.">
        <title>Energy and carbon metabolisms in a deep terrestrial subsurface fluid microbial community.</title>
        <authorList>
            <person name="Momper L."/>
            <person name="Jungbluth S.P."/>
            <person name="Lee M.D."/>
            <person name="Amend J.P."/>
        </authorList>
    </citation>
    <scope>NUCLEOTIDE SEQUENCE [LARGE SCALE GENOMIC DNA]</scope>
    <source>
        <strain evidence="6">SURF_26</strain>
    </source>
</reference>